<name>A0A820B9Y3_9BILA</name>
<dbReference type="EMBL" id="CAJOBF010006185">
    <property type="protein sequence ID" value="CAF4198890.1"/>
    <property type="molecule type" value="Genomic_DNA"/>
</dbReference>
<sequence>MEIDPDRNDGVSTQTSQISEAFTDSSSTQRYFTNIGNVTNEIRTGFRHLLVYLFLFPCILLLVGGTIAAIVLALVYRSSAATTIITTVTTTTSTTTTTTTITTKESEVLISLNFD</sequence>
<dbReference type="Proteomes" id="UP000681967">
    <property type="component" value="Unassembled WGS sequence"/>
</dbReference>
<dbReference type="EMBL" id="CAJOBH010001209">
    <property type="protein sequence ID" value="CAF3841782.1"/>
    <property type="molecule type" value="Genomic_DNA"/>
</dbReference>
<feature type="compositionally biased region" description="Polar residues" evidence="1">
    <location>
        <begin position="10"/>
        <end position="26"/>
    </location>
</feature>
<comment type="caution">
    <text evidence="7">The sequence shown here is derived from an EMBL/GenBank/DDBJ whole genome shotgun (WGS) entry which is preliminary data.</text>
</comment>
<dbReference type="EMBL" id="CAJOBI010000967">
    <property type="protein sequence ID" value="CAF3855654.1"/>
    <property type="molecule type" value="Genomic_DNA"/>
</dbReference>
<proteinExistence type="predicted"/>
<evidence type="ECO:0000313" key="8">
    <source>
        <dbReference type="Proteomes" id="UP000663866"/>
    </source>
</evidence>
<evidence type="ECO:0000256" key="1">
    <source>
        <dbReference type="SAM" id="MobiDB-lite"/>
    </source>
</evidence>
<accession>A0A820B9Y3</accession>
<keyword evidence="2" id="KW-0472">Membrane</keyword>
<dbReference type="EMBL" id="CAJOBG010007006">
    <property type="protein sequence ID" value="CAF4203991.1"/>
    <property type="molecule type" value="Genomic_DNA"/>
</dbReference>
<evidence type="ECO:0000256" key="2">
    <source>
        <dbReference type="SAM" id="Phobius"/>
    </source>
</evidence>
<keyword evidence="2" id="KW-1133">Transmembrane helix</keyword>
<evidence type="ECO:0000313" key="3">
    <source>
        <dbReference type="EMBL" id="CAF3841782.1"/>
    </source>
</evidence>
<dbReference type="Proteomes" id="UP000663866">
    <property type="component" value="Unassembled WGS sequence"/>
</dbReference>
<dbReference type="Proteomes" id="UP000676336">
    <property type="component" value="Unassembled WGS sequence"/>
</dbReference>
<evidence type="ECO:0000313" key="4">
    <source>
        <dbReference type="EMBL" id="CAF3844265.1"/>
    </source>
</evidence>
<organism evidence="7 8">
    <name type="scientific">Rotaria magnacalcarata</name>
    <dbReference type="NCBI Taxonomy" id="392030"/>
    <lineage>
        <taxon>Eukaryota</taxon>
        <taxon>Metazoa</taxon>
        <taxon>Spiralia</taxon>
        <taxon>Gnathifera</taxon>
        <taxon>Rotifera</taxon>
        <taxon>Eurotatoria</taxon>
        <taxon>Bdelloidea</taxon>
        <taxon>Philodinida</taxon>
        <taxon>Philodinidae</taxon>
        <taxon>Rotaria</taxon>
    </lineage>
</organism>
<evidence type="ECO:0000313" key="5">
    <source>
        <dbReference type="EMBL" id="CAF3855654.1"/>
    </source>
</evidence>
<keyword evidence="2" id="KW-0812">Transmembrane</keyword>
<dbReference type="Proteomes" id="UP000663842">
    <property type="component" value="Unassembled WGS sequence"/>
</dbReference>
<protein>
    <submittedName>
        <fullName evidence="7">Uncharacterized protein</fullName>
    </submittedName>
</protein>
<feature type="region of interest" description="Disordered" evidence="1">
    <location>
        <begin position="1"/>
        <end position="26"/>
    </location>
</feature>
<evidence type="ECO:0000313" key="6">
    <source>
        <dbReference type="EMBL" id="CAF4198890.1"/>
    </source>
</evidence>
<dbReference type="AlphaFoldDB" id="A0A820B9Y3"/>
<dbReference type="Proteomes" id="UP000681720">
    <property type="component" value="Unassembled WGS sequence"/>
</dbReference>
<dbReference type="EMBL" id="CAJOBJ010000794">
    <property type="protein sequence ID" value="CAF3844265.1"/>
    <property type="molecule type" value="Genomic_DNA"/>
</dbReference>
<keyword evidence="8" id="KW-1185">Reference proteome</keyword>
<evidence type="ECO:0000313" key="7">
    <source>
        <dbReference type="EMBL" id="CAF4203991.1"/>
    </source>
</evidence>
<reference evidence="7" key="1">
    <citation type="submission" date="2021-02" db="EMBL/GenBank/DDBJ databases">
        <authorList>
            <person name="Nowell W R."/>
        </authorList>
    </citation>
    <scope>NUCLEOTIDE SEQUENCE</scope>
</reference>
<gene>
    <name evidence="3" type="ORF">BYL167_LOCUS5327</name>
    <name evidence="4" type="ORF">GIL414_LOCUS3577</name>
    <name evidence="7" type="ORF">OVN521_LOCUS26542</name>
    <name evidence="5" type="ORF">SMN809_LOCUS4269</name>
    <name evidence="6" type="ORF">UXM345_LOCUS27888</name>
</gene>
<feature type="transmembrane region" description="Helical" evidence="2">
    <location>
        <begin position="49"/>
        <end position="76"/>
    </location>
</feature>